<keyword evidence="4 9" id="KW-0997">Cell inner membrane</keyword>
<dbReference type="PANTHER" id="PTHR35011:SF10">
    <property type="entry name" value="TRAP TRANSPORTER SMALL PERMEASE PROTEIN"/>
    <property type="match status" value="1"/>
</dbReference>
<comment type="similarity">
    <text evidence="8 9">Belongs to the TRAP transporter small permease family.</text>
</comment>
<dbReference type="PANTHER" id="PTHR35011">
    <property type="entry name" value="2,3-DIKETO-L-GULONATE TRAP TRANSPORTER SMALL PERMEASE PROTEIN YIAM"/>
    <property type="match status" value="1"/>
</dbReference>
<evidence type="ECO:0000256" key="6">
    <source>
        <dbReference type="ARBA" id="ARBA00022989"/>
    </source>
</evidence>
<keyword evidence="12" id="KW-1185">Reference proteome</keyword>
<evidence type="ECO:0000313" key="11">
    <source>
        <dbReference type="EMBL" id="AQQ03947.1"/>
    </source>
</evidence>
<dbReference type="EMBL" id="CP019630">
    <property type="protein sequence ID" value="AQQ03947.1"/>
    <property type="molecule type" value="Genomic_DNA"/>
</dbReference>
<keyword evidence="2 9" id="KW-0813">Transport</keyword>
<sequence length="176" mass="19520">MQTEHVFLGERDRSRRTAETLQHALVTVTDILSGTLLMSLVGLLVLSILSRDLLHVPIPWLEEIATLVTIYAVAFASIGAWTRGAHIAVELVPLSIKGRWHDRYGVFLQLFSLAFLCLTAWGAFEMMERSVNNRTTALSLSFSIYYGGLLLGFAGMALASFLRLWSAFSNSSNPKD</sequence>
<feature type="transmembrane region" description="Helical" evidence="9">
    <location>
        <begin position="104"/>
        <end position="124"/>
    </location>
</feature>
<evidence type="ECO:0000256" key="1">
    <source>
        <dbReference type="ARBA" id="ARBA00004429"/>
    </source>
</evidence>
<dbReference type="RefSeq" id="WP_077291173.1">
    <property type="nucleotide sequence ID" value="NZ_CP019630.1"/>
</dbReference>
<feature type="transmembrane region" description="Helical" evidence="9">
    <location>
        <begin position="144"/>
        <end position="165"/>
    </location>
</feature>
<comment type="function">
    <text evidence="9">Part of the tripartite ATP-independent periplasmic (TRAP) transport system.</text>
</comment>
<dbReference type="Proteomes" id="UP000188174">
    <property type="component" value="Chromosome"/>
</dbReference>
<keyword evidence="3" id="KW-1003">Cell membrane</keyword>
<protein>
    <recommendedName>
        <fullName evidence="9">TRAP transporter small permease protein</fullName>
    </recommendedName>
</protein>
<feature type="domain" description="Tripartite ATP-independent periplasmic transporters DctQ component" evidence="10">
    <location>
        <begin position="40"/>
        <end position="168"/>
    </location>
</feature>
<evidence type="ECO:0000256" key="9">
    <source>
        <dbReference type="RuleBase" id="RU369079"/>
    </source>
</evidence>
<evidence type="ECO:0000256" key="5">
    <source>
        <dbReference type="ARBA" id="ARBA00022692"/>
    </source>
</evidence>
<evidence type="ECO:0000256" key="7">
    <source>
        <dbReference type="ARBA" id="ARBA00023136"/>
    </source>
</evidence>
<keyword evidence="6 9" id="KW-1133">Transmembrane helix</keyword>
<organism evidence="11 12">
    <name type="scientific">Roseibium algicola</name>
    <dbReference type="NCBI Taxonomy" id="2857014"/>
    <lineage>
        <taxon>Bacteria</taxon>
        <taxon>Pseudomonadati</taxon>
        <taxon>Pseudomonadota</taxon>
        <taxon>Alphaproteobacteria</taxon>
        <taxon>Hyphomicrobiales</taxon>
        <taxon>Stappiaceae</taxon>
        <taxon>Roseibium</taxon>
    </lineage>
</organism>
<comment type="subcellular location">
    <subcellularLocation>
        <location evidence="1 9">Cell inner membrane</location>
        <topology evidence="1 9">Multi-pass membrane protein</topology>
    </subcellularLocation>
</comment>
<reference evidence="11 12" key="1">
    <citation type="submission" date="2017-02" db="EMBL/GenBank/DDBJ databases">
        <authorList>
            <person name="Jeong S."/>
        </authorList>
    </citation>
    <scope>NUCLEOTIDE SEQUENCE [LARGE SCALE GENOMIC DNA]</scope>
    <source>
        <strain evidence="11 12">RMAR6-6</strain>
    </source>
</reference>
<feature type="transmembrane region" description="Helical" evidence="9">
    <location>
        <begin position="21"/>
        <end position="49"/>
    </location>
</feature>
<dbReference type="InterPro" id="IPR007387">
    <property type="entry name" value="TRAP_DctQ"/>
</dbReference>
<accession>A0ABN4WZU8</accession>
<evidence type="ECO:0000313" key="12">
    <source>
        <dbReference type="Proteomes" id="UP000188174"/>
    </source>
</evidence>
<evidence type="ECO:0000256" key="8">
    <source>
        <dbReference type="ARBA" id="ARBA00038436"/>
    </source>
</evidence>
<gene>
    <name evidence="11" type="ORF">B0E33_10395</name>
</gene>
<evidence type="ECO:0000256" key="4">
    <source>
        <dbReference type="ARBA" id="ARBA00022519"/>
    </source>
</evidence>
<name>A0ABN4WZU8_9HYPH</name>
<keyword evidence="7 9" id="KW-0472">Membrane</keyword>
<evidence type="ECO:0000256" key="2">
    <source>
        <dbReference type="ARBA" id="ARBA00022448"/>
    </source>
</evidence>
<dbReference type="InterPro" id="IPR055348">
    <property type="entry name" value="DctQ"/>
</dbReference>
<proteinExistence type="inferred from homology"/>
<feature type="transmembrane region" description="Helical" evidence="9">
    <location>
        <begin position="64"/>
        <end position="83"/>
    </location>
</feature>
<dbReference type="Pfam" id="PF04290">
    <property type="entry name" value="DctQ"/>
    <property type="match status" value="1"/>
</dbReference>
<evidence type="ECO:0000256" key="3">
    <source>
        <dbReference type="ARBA" id="ARBA00022475"/>
    </source>
</evidence>
<comment type="subunit">
    <text evidence="9">The complex comprises the extracytoplasmic solute receptor protein and the two transmembrane proteins.</text>
</comment>
<keyword evidence="5 9" id="KW-0812">Transmembrane</keyword>
<evidence type="ECO:0000259" key="10">
    <source>
        <dbReference type="Pfam" id="PF04290"/>
    </source>
</evidence>